<evidence type="ECO:0000256" key="1">
    <source>
        <dbReference type="SAM" id="SignalP"/>
    </source>
</evidence>
<keyword evidence="4" id="KW-1185">Reference proteome</keyword>
<protein>
    <recommendedName>
        <fullName evidence="2">Chalcone isomerase domain-containing protein</fullName>
    </recommendedName>
</protein>
<dbReference type="InterPro" id="IPR016087">
    <property type="entry name" value="Chalcone_isomerase"/>
</dbReference>
<dbReference type="AlphaFoldDB" id="A0A7W8HJQ3"/>
<evidence type="ECO:0000313" key="3">
    <source>
        <dbReference type="EMBL" id="MBB5272483.1"/>
    </source>
</evidence>
<sequence length="213" mass="22493">MTGAAARAGPRSAKRRTAQALLAGALMLAAAAAVPATPASAPQFARGGAVPQPVAAHISDARLAGEGLLRWFGLRVYEARLWTGPRAPAPETLARSAFALELRYARALEGRAIAAASRDEIARLDLGTPAQLSAWFDAMARLFPDVAQGDRLTGVNLPGSGVAFYRNDRPLGSIDDPDFGPAFFAIWLHRDTAAPELRRSLLERAGTRGAGDR</sequence>
<dbReference type="Proteomes" id="UP000532440">
    <property type="component" value="Unassembled WGS sequence"/>
</dbReference>
<keyword evidence="1" id="KW-0732">Signal</keyword>
<dbReference type="EMBL" id="JACHGB010000005">
    <property type="protein sequence ID" value="MBB5272483.1"/>
    <property type="molecule type" value="Genomic_DNA"/>
</dbReference>
<feature type="signal peptide" evidence="1">
    <location>
        <begin position="1"/>
        <end position="32"/>
    </location>
</feature>
<comment type="caution">
    <text evidence="3">The sequence shown here is derived from an EMBL/GenBank/DDBJ whole genome shotgun (WGS) entry which is preliminary data.</text>
</comment>
<accession>A0A7W8HJQ3</accession>
<organism evidence="3 4">
    <name type="scientific">Quisquiliibacterium transsilvanicum</name>
    <dbReference type="NCBI Taxonomy" id="1549638"/>
    <lineage>
        <taxon>Bacteria</taxon>
        <taxon>Pseudomonadati</taxon>
        <taxon>Pseudomonadota</taxon>
        <taxon>Betaproteobacteria</taxon>
        <taxon>Burkholderiales</taxon>
        <taxon>Burkholderiaceae</taxon>
        <taxon>Quisquiliibacterium</taxon>
    </lineage>
</organism>
<dbReference type="Pfam" id="PF16036">
    <property type="entry name" value="Chalcone_3"/>
    <property type="match status" value="1"/>
</dbReference>
<gene>
    <name evidence="3" type="ORF">HNQ70_002506</name>
</gene>
<feature type="chain" id="PRO_5030726434" description="Chalcone isomerase domain-containing protein" evidence="1">
    <location>
        <begin position="33"/>
        <end position="213"/>
    </location>
</feature>
<evidence type="ECO:0000313" key="4">
    <source>
        <dbReference type="Proteomes" id="UP000532440"/>
    </source>
</evidence>
<dbReference type="RefSeq" id="WP_183968055.1">
    <property type="nucleotide sequence ID" value="NZ_BAABEW010000022.1"/>
</dbReference>
<reference evidence="3 4" key="1">
    <citation type="submission" date="2020-08" db="EMBL/GenBank/DDBJ databases">
        <title>Genomic Encyclopedia of Type Strains, Phase IV (KMG-IV): sequencing the most valuable type-strain genomes for metagenomic binning, comparative biology and taxonomic classification.</title>
        <authorList>
            <person name="Goeker M."/>
        </authorList>
    </citation>
    <scope>NUCLEOTIDE SEQUENCE [LARGE SCALE GENOMIC DNA]</scope>
    <source>
        <strain evidence="3 4">DSM 29781</strain>
    </source>
</reference>
<proteinExistence type="predicted"/>
<feature type="domain" description="Chalcone isomerase" evidence="2">
    <location>
        <begin position="49"/>
        <end position="202"/>
    </location>
</feature>
<evidence type="ECO:0000259" key="2">
    <source>
        <dbReference type="Pfam" id="PF16036"/>
    </source>
</evidence>
<name>A0A7W8HJQ3_9BURK</name>